<sequence>MVYQTLQEGVFVIHALKGYEEHERRIIELFTENNISFEFVTDGDPSCFNDEIINTYFTSDIKTKLSDGVLSCTLNHILTYKKIIDRNLKYAIIFENDPFFLGNFVKDLYKIESEIRNLEKGFIISLENTTLRTPSVWVTKKDKYIYQAKSCRHCGAYIIDRQGAINIMNEIFTNKCNNVIDWWIDDVIRRRIVKVHWVHPPMVEEGSHNGQMNSSISTKPKSYYRQFAWKMQKFYKNYIVRLFPNDYIIR</sequence>
<accession>A0ABM5N7K8</accession>
<feature type="domain" description="Glycosyl transferase family 25" evidence="1">
    <location>
        <begin position="15"/>
        <end position="153"/>
    </location>
</feature>
<organism evidence="2 3">
    <name type="scientific">Emticicia oligotrophica (strain DSM 17448 / CIP 109782 / MTCC 6937 / GPTSA100-15)</name>
    <dbReference type="NCBI Taxonomy" id="929562"/>
    <lineage>
        <taxon>Bacteria</taxon>
        <taxon>Pseudomonadati</taxon>
        <taxon>Bacteroidota</taxon>
        <taxon>Cytophagia</taxon>
        <taxon>Cytophagales</taxon>
        <taxon>Leadbetterellaceae</taxon>
        <taxon>Emticicia</taxon>
    </lineage>
</organism>
<dbReference type="GO" id="GO:0016740">
    <property type="term" value="F:transferase activity"/>
    <property type="evidence" value="ECO:0007669"/>
    <property type="project" value="UniProtKB-KW"/>
</dbReference>
<gene>
    <name evidence="2" type="ordered locus">Emtol_0267</name>
</gene>
<evidence type="ECO:0000313" key="2">
    <source>
        <dbReference type="EMBL" id="AFK05537.1"/>
    </source>
</evidence>
<proteinExistence type="predicted"/>
<dbReference type="Pfam" id="PF01755">
    <property type="entry name" value="Glyco_transf_25"/>
    <property type="match status" value="1"/>
</dbReference>
<keyword evidence="2" id="KW-0614">Plasmid</keyword>
<evidence type="ECO:0000313" key="3">
    <source>
        <dbReference type="Proteomes" id="UP000002875"/>
    </source>
</evidence>
<evidence type="ECO:0000259" key="1">
    <source>
        <dbReference type="Pfam" id="PF01755"/>
    </source>
</evidence>
<dbReference type="RefSeq" id="WP_015026283.1">
    <property type="nucleotide sequence ID" value="NC_018742.1"/>
</dbReference>
<dbReference type="Proteomes" id="UP000002875">
    <property type="component" value="Plasmid pEMTOL01"/>
</dbReference>
<geneLocation type="plasmid" evidence="2 3">
    <name>pEMTOL01</name>
</geneLocation>
<dbReference type="EMBL" id="CP002962">
    <property type="protein sequence ID" value="AFK05537.1"/>
    <property type="molecule type" value="Genomic_DNA"/>
</dbReference>
<reference evidence="2 3" key="1">
    <citation type="submission" date="2011-07" db="EMBL/GenBank/DDBJ databases">
        <title>The complete genome of plasmid 1 of Emticicia oligotrophica DSM 17448.</title>
        <authorList>
            <consortium name="US DOE Joint Genome Institute (JGI-PGF)"/>
            <person name="Lucas S."/>
            <person name="Han J."/>
            <person name="Lapidus A."/>
            <person name="Bruce D."/>
            <person name="Goodwin L."/>
            <person name="Pitluck S."/>
            <person name="Peters L."/>
            <person name="Kyrpides N."/>
            <person name="Mavromatis K."/>
            <person name="Ivanova N."/>
            <person name="Ovchinnikova G."/>
            <person name="Teshima H."/>
            <person name="Detter J.C."/>
            <person name="Tapia R."/>
            <person name="Han C."/>
            <person name="Land M."/>
            <person name="Hauser L."/>
            <person name="Markowitz V."/>
            <person name="Cheng J.-F."/>
            <person name="Hugenholtz P."/>
            <person name="Woyke T."/>
            <person name="Wu D."/>
            <person name="Tindall B."/>
            <person name="Pomrenke H."/>
            <person name="Brambilla E."/>
            <person name="Klenk H.-P."/>
            <person name="Eisen J.A."/>
        </authorList>
    </citation>
    <scope>NUCLEOTIDE SEQUENCE [LARGE SCALE GENOMIC DNA]</scope>
    <source>
        <strain evidence="3">DSM 17448 / GPTSA100-15</strain>
        <plasmid evidence="2 3">pEMTOL01</plasmid>
    </source>
</reference>
<keyword evidence="3" id="KW-1185">Reference proteome</keyword>
<name>A0ABM5N7K8_EMTOG</name>
<keyword evidence="2" id="KW-0808">Transferase</keyword>
<dbReference type="InterPro" id="IPR002654">
    <property type="entry name" value="Glyco_trans_25"/>
</dbReference>
<protein>
    <submittedName>
        <fullName evidence="2">Glycosyl transferase family 25</fullName>
    </submittedName>
</protein>